<feature type="transmembrane region" description="Helical" evidence="1">
    <location>
        <begin position="16"/>
        <end position="38"/>
    </location>
</feature>
<reference evidence="2 3" key="1">
    <citation type="submission" date="2021-06" db="EMBL/GenBank/DDBJ databases">
        <authorList>
            <person name="Palmer J.M."/>
        </authorList>
    </citation>
    <scope>NUCLEOTIDE SEQUENCE [LARGE SCALE GENOMIC DNA]</scope>
    <source>
        <strain evidence="2 3">CL_MEX2019</strain>
        <tissue evidence="2">Muscle</tissue>
    </source>
</reference>
<keyword evidence="1" id="KW-0472">Membrane</keyword>
<feature type="transmembrane region" description="Helical" evidence="1">
    <location>
        <begin position="50"/>
        <end position="70"/>
    </location>
</feature>
<keyword evidence="1" id="KW-0812">Transmembrane</keyword>
<protein>
    <submittedName>
        <fullName evidence="2">Uncharacterized protein</fullName>
    </submittedName>
</protein>
<accession>A0ABU7E711</accession>
<feature type="transmembrane region" description="Helical" evidence="1">
    <location>
        <begin position="76"/>
        <end position="99"/>
    </location>
</feature>
<name>A0ABU7E711_9TELE</name>
<sequence>MNTFGPGCFFAGRSKLLQLVGVSFGLLCIIQTALNIYFLQQQVEAWRLGAPAGAFVVPIVLAGLVDLWVLHCGGSLMVSLGIPGGPTASAGAGLVWTLVGPDT</sequence>
<keyword evidence="3" id="KW-1185">Reference proteome</keyword>
<proteinExistence type="predicted"/>
<comment type="caution">
    <text evidence="2">The sequence shown here is derived from an EMBL/GenBank/DDBJ whole genome shotgun (WGS) entry which is preliminary data.</text>
</comment>
<dbReference type="EMBL" id="JAHUTJ010044437">
    <property type="protein sequence ID" value="MED6281983.1"/>
    <property type="molecule type" value="Genomic_DNA"/>
</dbReference>
<keyword evidence="1" id="KW-1133">Transmembrane helix</keyword>
<evidence type="ECO:0000256" key="1">
    <source>
        <dbReference type="SAM" id="Phobius"/>
    </source>
</evidence>
<organism evidence="2 3">
    <name type="scientific">Characodon lateralis</name>
    <dbReference type="NCBI Taxonomy" id="208331"/>
    <lineage>
        <taxon>Eukaryota</taxon>
        <taxon>Metazoa</taxon>
        <taxon>Chordata</taxon>
        <taxon>Craniata</taxon>
        <taxon>Vertebrata</taxon>
        <taxon>Euteleostomi</taxon>
        <taxon>Actinopterygii</taxon>
        <taxon>Neopterygii</taxon>
        <taxon>Teleostei</taxon>
        <taxon>Neoteleostei</taxon>
        <taxon>Acanthomorphata</taxon>
        <taxon>Ovalentaria</taxon>
        <taxon>Atherinomorphae</taxon>
        <taxon>Cyprinodontiformes</taxon>
        <taxon>Goodeidae</taxon>
        <taxon>Characodon</taxon>
    </lineage>
</organism>
<evidence type="ECO:0000313" key="3">
    <source>
        <dbReference type="Proteomes" id="UP001352852"/>
    </source>
</evidence>
<dbReference type="Proteomes" id="UP001352852">
    <property type="component" value="Unassembled WGS sequence"/>
</dbReference>
<evidence type="ECO:0000313" key="2">
    <source>
        <dbReference type="EMBL" id="MED6281983.1"/>
    </source>
</evidence>
<gene>
    <name evidence="2" type="ORF">CHARACLAT_027395</name>
</gene>